<evidence type="ECO:0000256" key="13">
    <source>
        <dbReference type="ARBA" id="ARBA00023286"/>
    </source>
</evidence>
<feature type="transmembrane region" description="Helical" evidence="19">
    <location>
        <begin position="641"/>
        <end position="661"/>
    </location>
</feature>
<dbReference type="Gene3D" id="1.10.287.70">
    <property type="match status" value="1"/>
</dbReference>
<keyword evidence="12" id="KW-0628">Postsynaptic cell membrane</keyword>
<dbReference type="Gene3D" id="3.40.50.2300">
    <property type="match status" value="2"/>
</dbReference>
<keyword evidence="3" id="KW-0813">Transport</keyword>
<evidence type="ECO:0000313" key="22">
    <source>
        <dbReference type="EMBL" id="KAK4881573.1"/>
    </source>
</evidence>
<keyword evidence="4" id="KW-1003">Cell membrane</keyword>
<comment type="caution">
    <text evidence="22">The sequence shown here is derived from an EMBL/GenBank/DDBJ whole genome shotgun (WGS) entry which is preliminary data.</text>
</comment>
<feature type="site" description="Interaction with the cone snail toxin Con-ikot-ikot" evidence="17">
    <location>
        <position position="790"/>
    </location>
</feature>
<dbReference type="SUPFAM" id="SSF53822">
    <property type="entry name" value="Periplasmic binding protein-like I"/>
    <property type="match status" value="1"/>
</dbReference>
<evidence type="ECO:0000259" key="21">
    <source>
        <dbReference type="SMART" id="SM00918"/>
    </source>
</evidence>
<dbReference type="GO" id="GO:0045211">
    <property type="term" value="C:postsynaptic membrane"/>
    <property type="evidence" value="ECO:0007669"/>
    <property type="project" value="UniProtKB-SubCell"/>
</dbReference>
<keyword evidence="23" id="KW-1185">Reference proteome</keyword>
<comment type="subcellular location">
    <subcellularLocation>
        <location evidence="1">Cell membrane</location>
        <topology evidence="1">Multi-pass membrane protein</topology>
    </subcellularLocation>
    <subcellularLocation>
        <location evidence="15">Postsynaptic cell membrane</location>
    </subcellularLocation>
</comment>
<evidence type="ECO:0000256" key="16">
    <source>
        <dbReference type="PIRSR" id="PIRSR601508-1"/>
    </source>
</evidence>
<gene>
    <name evidence="22" type="ORF">RN001_004892</name>
</gene>
<dbReference type="SMART" id="SM00079">
    <property type="entry name" value="PBPe"/>
    <property type="match status" value="1"/>
</dbReference>
<evidence type="ECO:0000256" key="12">
    <source>
        <dbReference type="ARBA" id="ARBA00023257"/>
    </source>
</evidence>
<name>A0AAN7PC66_9COLE</name>
<evidence type="ECO:0000256" key="17">
    <source>
        <dbReference type="PIRSR" id="PIRSR601508-2"/>
    </source>
</evidence>
<keyword evidence="13" id="KW-1071">Ligand-gated ion channel</keyword>
<evidence type="ECO:0008006" key="24">
    <source>
        <dbReference type="Google" id="ProtNLM"/>
    </source>
</evidence>
<proteinExistence type="inferred from homology"/>
<evidence type="ECO:0000256" key="1">
    <source>
        <dbReference type="ARBA" id="ARBA00004651"/>
    </source>
</evidence>
<dbReference type="SMART" id="SM00918">
    <property type="entry name" value="Lig_chan-Glu_bd"/>
    <property type="match status" value="1"/>
</dbReference>
<dbReference type="Proteomes" id="UP001353858">
    <property type="component" value="Unassembled WGS sequence"/>
</dbReference>
<keyword evidence="18" id="KW-1015">Disulfide bond</keyword>
<evidence type="ECO:0000256" key="14">
    <source>
        <dbReference type="ARBA" id="ARBA00023303"/>
    </source>
</evidence>
<evidence type="ECO:0000256" key="10">
    <source>
        <dbReference type="ARBA" id="ARBA00023170"/>
    </source>
</evidence>
<keyword evidence="6 19" id="KW-1133">Transmembrane helix</keyword>
<evidence type="ECO:0000256" key="7">
    <source>
        <dbReference type="ARBA" id="ARBA00023018"/>
    </source>
</evidence>
<feature type="disulfide bond" evidence="18">
    <location>
        <begin position="756"/>
        <end position="814"/>
    </location>
</feature>
<dbReference type="Gene3D" id="3.40.190.10">
    <property type="entry name" value="Periplasmic binding protein-like II"/>
    <property type="match status" value="1"/>
</dbReference>
<dbReference type="InterPro" id="IPR001320">
    <property type="entry name" value="Iontro_rcpt_C"/>
</dbReference>
<dbReference type="SUPFAM" id="SSF53850">
    <property type="entry name" value="Periplasmic binding protein-like II"/>
    <property type="match status" value="1"/>
</dbReference>
<sequence length="888" mass="102079">MYDVKIKFANGSFYFVIFLYFINRNGSVASNVHLGGIFESSNENTELVFEAAVDWFNSYNRLRYSSLKMTSITINQESIYNKRQGFITEFTWNKPITTLQSGCSLLQKGVATIFTHLSEENSDTIQSLCDNKEIPVIQITGRPESESECCAINMFPFIPTLSMAFSELVKSWNWNSFTILYEENEDLKEFADILKLNGKIRKNIILRQIRRNYYGDYLYLLKQVRKSGQRNFVLNFSIENLKDILNQLQKIGLMMKQYNYVILNLDLFRLNLSSYQHSGTNITGFRLIDVSNPVLQEFEKLVQIKLNSILPVHTQFMPYTLNTAMALLVDAVNLTISAIKDYGELTTRSLFCNSSDNWEYGSTMFNYMKMKSFSGITGLVEFNQYGFRTNFNLDVIKLNENGINKIGSWSSVDGLEMITIPNDEKISGSLRNMTFNIMVCWVHPYAMLKSSSNTLIGNDQFEGFSIDLIKALAEIEGFKYNFIRNEDDLNGSWNSETGKWNGMINDILTGTGDLAIGDLTITKDRQNAVDFTEPFMSLGVQILYKKPTTSSPSFFSFAAPFTSDVWLLILLTIFVMCCMLYITARLCPSEWINPYPCVENPRYLKNTYNFSNCVWLIIANLMQEGADFGPRGLSTRVLSSFWSFFILIMISTYTANMAAFLTAEKEEWPFTNIDELVSRSQKLGINYGAVKSGATYKLFKETEDKVLKTAYEYMEDHPEVMVDYFDDGVDRVWNGKENYAFFMESSSIKYVTQRFCNLTAVGKRLDEKYYAIAMKKGSPYRYQLSASIVKLKQSGKIDELERKWWEHEHIKEPCSKKSTVNAAPPLNLKHVSGIFWITLGGILLSALIVVAEMVLKVIKKFTKRERRLAFKEELKFYFSFEKMTKPNS</sequence>
<dbReference type="Pfam" id="PF01094">
    <property type="entry name" value="ANF_receptor"/>
    <property type="match status" value="1"/>
</dbReference>
<keyword evidence="9 19" id="KW-0472">Membrane</keyword>
<organism evidence="22 23">
    <name type="scientific">Aquatica leii</name>
    <dbReference type="NCBI Taxonomy" id="1421715"/>
    <lineage>
        <taxon>Eukaryota</taxon>
        <taxon>Metazoa</taxon>
        <taxon>Ecdysozoa</taxon>
        <taxon>Arthropoda</taxon>
        <taxon>Hexapoda</taxon>
        <taxon>Insecta</taxon>
        <taxon>Pterygota</taxon>
        <taxon>Neoptera</taxon>
        <taxon>Endopterygota</taxon>
        <taxon>Coleoptera</taxon>
        <taxon>Polyphaga</taxon>
        <taxon>Elateriformia</taxon>
        <taxon>Elateroidea</taxon>
        <taxon>Lampyridae</taxon>
        <taxon>Luciolinae</taxon>
        <taxon>Aquatica</taxon>
    </lineage>
</organism>
<evidence type="ECO:0000256" key="6">
    <source>
        <dbReference type="ARBA" id="ARBA00022989"/>
    </source>
</evidence>
<feature type="binding site" evidence="16">
    <location>
        <position position="525"/>
    </location>
    <ligand>
        <name>L-glutamate</name>
        <dbReference type="ChEBI" id="CHEBI:29985"/>
    </ligand>
</feature>
<keyword evidence="11" id="KW-0325">Glycoprotein</keyword>
<feature type="domain" description="Ionotropic glutamate receptor L-glutamate and glycine-binding" evidence="21">
    <location>
        <begin position="444"/>
        <end position="509"/>
    </location>
</feature>
<accession>A0AAN7PC66</accession>
<dbReference type="PRINTS" id="PR00177">
    <property type="entry name" value="NMDARECEPTOR"/>
</dbReference>
<dbReference type="InterPro" id="IPR001828">
    <property type="entry name" value="ANF_lig-bd_rcpt"/>
</dbReference>
<feature type="binding site" evidence="16">
    <location>
        <position position="520"/>
    </location>
    <ligand>
        <name>L-glutamate</name>
        <dbReference type="ChEBI" id="CHEBI:29985"/>
    </ligand>
</feature>
<dbReference type="GO" id="GO:0015276">
    <property type="term" value="F:ligand-gated monoatomic ion channel activity"/>
    <property type="evidence" value="ECO:0007669"/>
    <property type="project" value="InterPro"/>
</dbReference>
<keyword evidence="7" id="KW-0770">Synapse</keyword>
<evidence type="ECO:0000313" key="23">
    <source>
        <dbReference type="Proteomes" id="UP001353858"/>
    </source>
</evidence>
<dbReference type="InterPro" id="IPR028082">
    <property type="entry name" value="Peripla_BP_I"/>
</dbReference>
<feature type="site" description="Interaction with the cone snail toxin Con-ikot-ikot" evidence="17">
    <location>
        <position position="700"/>
    </location>
</feature>
<feature type="binding site" evidence="16">
    <location>
        <position position="695"/>
    </location>
    <ligand>
        <name>L-glutamate</name>
        <dbReference type="ChEBI" id="CHEBI:29985"/>
    </ligand>
</feature>
<evidence type="ECO:0000259" key="20">
    <source>
        <dbReference type="SMART" id="SM00079"/>
    </source>
</evidence>
<dbReference type="Pfam" id="PF00060">
    <property type="entry name" value="Lig_chan"/>
    <property type="match status" value="1"/>
</dbReference>
<comment type="similarity">
    <text evidence="2">Belongs to the glutamate-gated ion channel (TC 1.A.10.1) family.</text>
</comment>
<evidence type="ECO:0000256" key="3">
    <source>
        <dbReference type="ARBA" id="ARBA00022448"/>
    </source>
</evidence>
<dbReference type="AlphaFoldDB" id="A0AAN7PC66"/>
<dbReference type="InterPro" id="IPR001508">
    <property type="entry name" value="Iono_Glu_rcpt_met"/>
</dbReference>
<evidence type="ECO:0000256" key="11">
    <source>
        <dbReference type="ARBA" id="ARBA00023180"/>
    </source>
</evidence>
<evidence type="ECO:0000256" key="18">
    <source>
        <dbReference type="PIRSR" id="PIRSR601508-3"/>
    </source>
</evidence>
<keyword evidence="14" id="KW-0407">Ion channel</keyword>
<evidence type="ECO:0000256" key="19">
    <source>
        <dbReference type="SAM" id="Phobius"/>
    </source>
</evidence>
<evidence type="ECO:0000256" key="5">
    <source>
        <dbReference type="ARBA" id="ARBA00022692"/>
    </source>
</evidence>
<dbReference type="InterPro" id="IPR019594">
    <property type="entry name" value="Glu/Gly-bd"/>
</dbReference>
<feature type="binding site" evidence="16">
    <location>
        <position position="744"/>
    </location>
    <ligand>
        <name>L-glutamate</name>
        <dbReference type="ChEBI" id="CHEBI:29985"/>
    </ligand>
</feature>
<dbReference type="GO" id="GO:0038023">
    <property type="term" value="F:signaling receptor activity"/>
    <property type="evidence" value="ECO:0007669"/>
    <property type="project" value="InterPro"/>
</dbReference>
<evidence type="ECO:0000256" key="8">
    <source>
        <dbReference type="ARBA" id="ARBA00023065"/>
    </source>
</evidence>
<evidence type="ECO:0000256" key="2">
    <source>
        <dbReference type="ARBA" id="ARBA00008685"/>
    </source>
</evidence>
<evidence type="ECO:0000256" key="9">
    <source>
        <dbReference type="ARBA" id="ARBA00023136"/>
    </source>
</evidence>
<feature type="domain" description="Ionotropic glutamate receptor C-terminal" evidence="20">
    <location>
        <begin position="434"/>
        <end position="807"/>
    </location>
</feature>
<keyword evidence="8" id="KW-0406">Ion transport</keyword>
<evidence type="ECO:0000256" key="4">
    <source>
        <dbReference type="ARBA" id="ARBA00022475"/>
    </source>
</evidence>
<dbReference type="EMBL" id="JARPUR010000002">
    <property type="protein sequence ID" value="KAK4881573.1"/>
    <property type="molecule type" value="Genomic_DNA"/>
</dbReference>
<reference evidence="23" key="1">
    <citation type="submission" date="2023-01" db="EMBL/GenBank/DDBJ databases">
        <title>Key to firefly adult light organ development and bioluminescence: homeobox transcription factors regulate luciferase expression and transportation to peroxisome.</title>
        <authorList>
            <person name="Fu X."/>
        </authorList>
    </citation>
    <scope>NUCLEOTIDE SEQUENCE [LARGE SCALE GENOMIC DNA]</scope>
</reference>
<feature type="transmembrane region" description="Helical" evidence="19">
    <location>
        <begin position="565"/>
        <end position="584"/>
    </location>
</feature>
<dbReference type="PANTHER" id="PTHR18966">
    <property type="entry name" value="IONOTROPIC GLUTAMATE RECEPTOR"/>
    <property type="match status" value="1"/>
</dbReference>
<protein>
    <recommendedName>
        <fullName evidence="24">Glutamate receptor ionotropic, kainate 2</fullName>
    </recommendedName>
</protein>
<feature type="transmembrane region" description="Helical" evidence="19">
    <location>
        <begin position="834"/>
        <end position="858"/>
    </location>
</feature>
<keyword evidence="5 19" id="KW-0812">Transmembrane</keyword>
<dbReference type="InterPro" id="IPR015683">
    <property type="entry name" value="Ionotropic_Glu_rcpt"/>
</dbReference>
<keyword evidence="10" id="KW-0675">Receptor</keyword>
<evidence type="ECO:0000256" key="15">
    <source>
        <dbReference type="ARBA" id="ARBA00034100"/>
    </source>
</evidence>
<dbReference type="Pfam" id="PF10613">
    <property type="entry name" value="Lig_chan-Glu_bd"/>
    <property type="match status" value="1"/>
</dbReference>
<dbReference type="FunFam" id="3.40.190.10:FF:000178">
    <property type="entry name" value="Glutamate receptor subunit"/>
    <property type="match status" value="1"/>
</dbReference>
<dbReference type="FunFam" id="1.10.287.70:FF:000105">
    <property type="entry name" value="Eye-enriched kainate receptor, isoform A"/>
    <property type="match status" value="1"/>
</dbReference>